<organism evidence="3 4">
    <name type="scientific">Pacificimonas pallii</name>
    <dbReference type="NCBI Taxonomy" id="2827236"/>
    <lineage>
        <taxon>Bacteria</taxon>
        <taxon>Pseudomonadati</taxon>
        <taxon>Pseudomonadota</taxon>
        <taxon>Alphaproteobacteria</taxon>
        <taxon>Sphingomonadales</taxon>
        <taxon>Sphingosinicellaceae</taxon>
        <taxon>Pacificimonas</taxon>
    </lineage>
</organism>
<reference evidence="3 4" key="1">
    <citation type="submission" date="2021-04" db="EMBL/GenBank/DDBJ databases">
        <authorList>
            <person name="Pira H."/>
            <person name="Risdian C."/>
            <person name="Wink J."/>
        </authorList>
    </citation>
    <scope>NUCLEOTIDE SEQUENCE [LARGE SCALE GENOMIC DNA]</scope>
    <source>
        <strain evidence="3 4">WHA3</strain>
    </source>
</reference>
<evidence type="ECO:0008006" key="5">
    <source>
        <dbReference type="Google" id="ProtNLM"/>
    </source>
</evidence>
<feature type="compositionally biased region" description="Basic and acidic residues" evidence="1">
    <location>
        <begin position="59"/>
        <end position="73"/>
    </location>
</feature>
<feature type="compositionally biased region" description="Low complexity" evidence="1">
    <location>
        <begin position="37"/>
        <end position="47"/>
    </location>
</feature>
<feature type="chain" id="PRO_5045639649" description="Argininosuccinate lyase" evidence="2">
    <location>
        <begin position="23"/>
        <end position="81"/>
    </location>
</feature>
<feature type="signal peptide" evidence="2">
    <location>
        <begin position="1"/>
        <end position="22"/>
    </location>
</feature>
<comment type="caution">
    <text evidence="3">The sequence shown here is derived from an EMBL/GenBank/DDBJ whole genome shotgun (WGS) entry which is preliminary data.</text>
</comment>
<protein>
    <recommendedName>
        <fullName evidence="5">Argininosuccinate lyase</fullName>
    </recommendedName>
</protein>
<feature type="region of interest" description="Disordered" evidence="1">
    <location>
        <begin position="22"/>
        <end position="81"/>
    </location>
</feature>
<sequence>MINPARTAAVAAALALAACGSAGPLKWPEGGPPPPKTGTETAATPTEMLDPPPQAAPVRVDDPVRSGKPRSEDPFDLPPGG</sequence>
<dbReference type="PROSITE" id="PS51257">
    <property type="entry name" value="PROKAR_LIPOPROTEIN"/>
    <property type="match status" value="1"/>
</dbReference>
<proteinExistence type="predicted"/>
<dbReference type="RefSeq" id="WP_218443875.1">
    <property type="nucleotide sequence ID" value="NZ_JAGSPA010000001.1"/>
</dbReference>
<gene>
    <name evidence="3" type="ORF">KCG44_01920</name>
</gene>
<evidence type="ECO:0000313" key="3">
    <source>
        <dbReference type="EMBL" id="MBV7255537.1"/>
    </source>
</evidence>
<dbReference type="Proteomes" id="UP000722336">
    <property type="component" value="Unassembled WGS sequence"/>
</dbReference>
<keyword evidence="2" id="KW-0732">Signal</keyword>
<evidence type="ECO:0000256" key="2">
    <source>
        <dbReference type="SAM" id="SignalP"/>
    </source>
</evidence>
<accession>A0ABS6SAW1</accession>
<evidence type="ECO:0000256" key="1">
    <source>
        <dbReference type="SAM" id="MobiDB-lite"/>
    </source>
</evidence>
<keyword evidence="4" id="KW-1185">Reference proteome</keyword>
<dbReference type="EMBL" id="JAGSPA010000001">
    <property type="protein sequence ID" value="MBV7255537.1"/>
    <property type="molecule type" value="Genomic_DNA"/>
</dbReference>
<name>A0ABS6SAW1_9SPHN</name>
<evidence type="ECO:0000313" key="4">
    <source>
        <dbReference type="Proteomes" id="UP000722336"/>
    </source>
</evidence>